<organism evidence="8 9">
    <name type="scientific">Arcicella lustrica</name>
    <dbReference type="NCBI Taxonomy" id="2984196"/>
    <lineage>
        <taxon>Bacteria</taxon>
        <taxon>Pseudomonadati</taxon>
        <taxon>Bacteroidota</taxon>
        <taxon>Cytophagia</taxon>
        <taxon>Cytophagales</taxon>
        <taxon>Flectobacillaceae</taxon>
        <taxon>Arcicella</taxon>
    </lineage>
</organism>
<evidence type="ECO:0000259" key="6">
    <source>
        <dbReference type="Pfam" id="PF07980"/>
    </source>
</evidence>
<accession>A0ABU5SPT8</accession>
<evidence type="ECO:0000256" key="5">
    <source>
        <dbReference type="ARBA" id="ARBA00023237"/>
    </source>
</evidence>
<evidence type="ECO:0000256" key="2">
    <source>
        <dbReference type="ARBA" id="ARBA00006275"/>
    </source>
</evidence>
<dbReference type="RefSeq" id="WP_323689304.1">
    <property type="nucleotide sequence ID" value="NZ_JAYGIM010000018.1"/>
</dbReference>
<dbReference type="EMBL" id="JAYGIM010000018">
    <property type="protein sequence ID" value="MEA5429182.1"/>
    <property type="molecule type" value="Genomic_DNA"/>
</dbReference>
<keyword evidence="5" id="KW-0998">Cell outer membrane</keyword>
<comment type="similarity">
    <text evidence="2">Belongs to the SusD family.</text>
</comment>
<keyword evidence="3" id="KW-0732">Signal</keyword>
<evidence type="ECO:0000259" key="7">
    <source>
        <dbReference type="Pfam" id="PF14322"/>
    </source>
</evidence>
<comment type="subcellular location">
    <subcellularLocation>
        <location evidence="1">Cell outer membrane</location>
    </subcellularLocation>
</comment>
<dbReference type="Pfam" id="PF14322">
    <property type="entry name" value="SusD-like_3"/>
    <property type="match status" value="1"/>
</dbReference>
<reference evidence="8 9" key="1">
    <citation type="submission" date="2023-12" db="EMBL/GenBank/DDBJ databases">
        <title>Novel species of the genus Arcicella isolated from rivers.</title>
        <authorList>
            <person name="Lu H."/>
        </authorList>
    </citation>
    <scope>NUCLEOTIDE SEQUENCE [LARGE SCALE GENOMIC DNA]</scope>
    <source>
        <strain evidence="8 9">DC25W</strain>
    </source>
</reference>
<evidence type="ECO:0000313" key="8">
    <source>
        <dbReference type="EMBL" id="MEA5429182.1"/>
    </source>
</evidence>
<dbReference type="Gene3D" id="1.25.40.390">
    <property type="match status" value="1"/>
</dbReference>
<proteinExistence type="inferred from homology"/>
<evidence type="ECO:0000256" key="1">
    <source>
        <dbReference type="ARBA" id="ARBA00004442"/>
    </source>
</evidence>
<feature type="domain" description="SusD-like N-terminal" evidence="7">
    <location>
        <begin position="48"/>
        <end position="224"/>
    </location>
</feature>
<sequence length="605" mass="68273">MKLQKFIKILLIPVLIGTGGLSSCTLEEENLSGFTLDALASSSVDGYKKLLNNCYFGMERQLYGFNQWMMFSEAGTDIWTNAKNSPTSNINFFKWGGTSNIPTNTLNTVWNVCYDGIGYCNLAIKYAEMAPFKTAEEKNATVAQAYFMRAMYYYNLVEHFGGVTAPTQPIATVNTRPERITSLEIYKTIIIPDLEFASKWLPTTSVITIPSKKSAMGFLARAYLQTVEYDDSKAFAPKALEVAKTLIDDCESGGGQYNTYMYPTFDEVFLETNNLQNKEALWAHRFVVGGVSNNGWVMNMNNELFYCAVTDFPAMKFTLEDYTTWGRRSSGSFMPSQYLLDLFVQSNGTLDPRYHKSFQTTWTVNRPSFTWSDANLRTFDRSSTVKNTDNVVAGNTSIDFIHPNDTDYVTKVATKLNQKHLVVDYNDVYDVANKTVKMTYNRINREPATVTNPFLGFYPSLIKHNSSNYYVNNATSNRYGNLNATFMMRMSEVYLIAAEAAIYANGGTNAITYINKVRTRAGASPLTSSVTVQTVLDERARELCGEYVRYYDLKRTKKLSKTYLSDTNPDVGQFFRNGINEVKPIPSSFLNALQEGGTYYQNPGY</sequence>
<evidence type="ECO:0000256" key="3">
    <source>
        <dbReference type="ARBA" id="ARBA00022729"/>
    </source>
</evidence>
<comment type="caution">
    <text evidence="8">The sequence shown here is derived from an EMBL/GenBank/DDBJ whole genome shotgun (WGS) entry which is preliminary data.</text>
</comment>
<protein>
    <submittedName>
        <fullName evidence="8">RagB/SusD family nutrient uptake outer membrane protein</fullName>
    </submittedName>
</protein>
<dbReference type="InterPro" id="IPR012944">
    <property type="entry name" value="SusD_RagB_dom"/>
</dbReference>
<keyword evidence="9" id="KW-1185">Reference proteome</keyword>
<dbReference type="InterPro" id="IPR011990">
    <property type="entry name" value="TPR-like_helical_dom_sf"/>
</dbReference>
<feature type="domain" description="RagB/SusD" evidence="6">
    <location>
        <begin position="278"/>
        <end position="605"/>
    </location>
</feature>
<dbReference type="InterPro" id="IPR033985">
    <property type="entry name" value="SusD-like_N"/>
</dbReference>
<evidence type="ECO:0000313" key="9">
    <source>
        <dbReference type="Proteomes" id="UP001302222"/>
    </source>
</evidence>
<gene>
    <name evidence="8" type="ORF">VB798_21505</name>
</gene>
<dbReference type="Pfam" id="PF07980">
    <property type="entry name" value="SusD_RagB"/>
    <property type="match status" value="1"/>
</dbReference>
<dbReference type="SUPFAM" id="SSF48452">
    <property type="entry name" value="TPR-like"/>
    <property type="match status" value="1"/>
</dbReference>
<dbReference type="Proteomes" id="UP001302222">
    <property type="component" value="Unassembled WGS sequence"/>
</dbReference>
<dbReference type="PROSITE" id="PS51257">
    <property type="entry name" value="PROKAR_LIPOPROTEIN"/>
    <property type="match status" value="1"/>
</dbReference>
<name>A0ABU5SPT8_9BACT</name>
<keyword evidence="4" id="KW-0472">Membrane</keyword>
<evidence type="ECO:0000256" key="4">
    <source>
        <dbReference type="ARBA" id="ARBA00023136"/>
    </source>
</evidence>